<dbReference type="InterPro" id="IPR029058">
    <property type="entry name" value="AB_hydrolase_fold"/>
</dbReference>
<dbReference type="Proteomes" id="UP000178226">
    <property type="component" value="Unassembled WGS sequence"/>
</dbReference>
<accession>A0A1G2QBB8</accession>
<proteinExistence type="predicted"/>
<dbReference type="PANTHER" id="PTHR15394">
    <property type="entry name" value="SERINE HYDROLASE RBBP9"/>
    <property type="match status" value="1"/>
</dbReference>
<name>A0A1G2QBB8_9BACT</name>
<sequence length="199" mass="22131">MSLNKKRVIITHGWDGYPEEGWFPWLKKELEARGFNVFVPQLPEPNEPRINNWVPKLKEVVGKPDEQTYFVGHSMGCQTIARYLEALPNGVKVGGVVFVAGFFKRLTNLEDDGVVRSVSDEWLKTSISLKKVAEHLKASVAIFSDNDPYVPTDNKDDFSNVLGSKIVIEHSKGHFSGSTGTAELPIALEAVLEIAGEKH</sequence>
<evidence type="ECO:0000313" key="2">
    <source>
        <dbReference type="Proteomes" id="UP000178226"/>
    </source>
</evidence>
<evidence type="ECO:0008006" key="3">
    <source>
        <dbReference type="Google" id="ProtNLM"/>
    </source>
</evidence>
<dbReference type="EMBL" id="MHTE01000006">
    <property type="protein sequence ID" value="OHA57399.1"/>
    <property type="molecule type" value="Genomic_DNA"/>
</dbReference>
<dbReference type="Pfam" id="PF06821">
    <property type="entry name" value="Ser_hydrolase"/>
    <property type="match status" value="1"/>
</dbReference>
<dbReference type="Gene3D" id="3.40.50.1820">
    <property type="entry name" value="alpha/beta hydrolase"/>
    <property type="match status" value="1"/>
</dbReference>
<dbReference type="GO" id="GO:0016787">
    <property type="term" value="F:hydrolase activity"/>
    <property type="evidence" value="ECO:0007669"/>
    <property type="project" value="InterPro"/>
</dbReference>
<dbReference type="InterPro" id="IPR010662">
    <property type="entry name" value="RBBP9/YdeN"/>
</dbReference>
<dbReference type="PANTHER" id="PTHR15394:SF3">
    <property type="entry name" value="SERINE HYDROLASE RBBP9"/>
    <property type="match status" value="1"/>
</dbReference>
<reference evidence="1 2" key="1">
    <citation type="journal article" date="2016" name="Nat. Commun.">
        <title>Thousands of microbial genomes shed light on interconnected biogeochemical processes in an aquifer system.</title>
        <authorList>
            <person name="Anantharaman K."/>
            <person name="Brown C.T."/>
            <person name="Hug L.A."/>
            <person name="Sharon I."/>
            <person name="Castelle C.J."/>
            <person name="Probst A.J."/>
            <person name="Thomas B.C."/>
            <person name="Singh A."/>
            <person name="Wilkins M.J."/>
            <person name="Karaoz U."/>
            <person name="Brodie E.L."/>
            <person name="Williams K.H."/>
            <person name="Hubbard S.S."/>
            <person name="Banfield J.F."/>
        </authorList>
    </citation>
    <scope>NUCLEOTIDE SEQUENCE [LARGE SCALE GENOMIC DNA]</scope>
</reference>
<protein>
    <recommendedName>
        <fullName evidence="3">Serine hydrolase family protein</fullName>
    </recommendedName>
</protein>
<evidence type="ECO:0000313" key="1">
    <source>
        <dbReference type="EMBL" id="OHA57399.1"/>
    </source>
</evidence>
<comment type="caution">
    <text evidence="1">The sequence shown here is derived from an EMBL/GenBank/DDBJ whole genome shotgun (WGS) entry which is preliminary data.</text>
</comment>
<gene>
    <name evidence="1" type="ORF">A2441_01455</name>
</gene>
<dbReference type="SUPFAM" id="SSF53474">
    <property type="entry name" value="alpha/beta-Hydrolases"/>
    <property type="match status" value="1"/>
</dbReference>
<organism evidence="1 2">
    <name type="scientific">Candidatus Veblenbacteria bacterium RIFOXYC2_FULL_42_11</name>
    <dbReference type="NCBI Taxonomy" id="1802428"/>
    <lineage>
        <taxon>Bacteria</taxon>
        <taxon>Candidatus Vebleniibacteriota</taxon>
    </lineage>
</organism>
<dbReference type="AlphaFoldDB" id="A0A1G2QBB8"/>